<evidence type="ECO:0000313" key="2">
    <source>
        <dbReference type="Proteomes" id="UP001168098"/>
    </source>
</evidence>
<accession>A0AA39DTQ1</accession>
<reference evidence="1 2" key="1">
    <citation type="journal article" date="2023" name="BMC Biotechnol.">
        <title>Vitis rotundifolia cv Carlos genome sequencing.</title>
        <authorList>
            <person name="Huff M."/>
            <person name="Hulse-Kemp A."/>
            <person name="Scheffler B."/>
            <person name="Youngblood R."/>
            <person name="Simpson S."/>
            <person name="Babiker E."/>
            <person name="Staton M."/>
        </authorList>
    </citation>
    <scope>NUCLEOTIDE SEQUENCE [LARGE SCALE GENOMIC DNA]</scope>
    <source>
        <tissue evidence="1">Leaf</tissue>
    </source>
</reference>
<dbReference type="Proteomes" id="UP001168098">
    <property type="component" value="Unassembled WGS sequence"/>
</dbReference>
<proteinExistence type="predicted"/>
<dbReference type="AlphaFoldDB" id="A0AA39DTQ1"/>
<keyword evidence="2" id="KW-1185">Reference proteome</keyword>
<dbReference type="EMBL" id="JARBHA010000007">
    <property type="protein sequence ID" value="KAJ9697166.1"/>
    <property type="molecule type" value="Genomic_DNA"/>
</dbReference>
<evidence type="ECO:0000313" key="1">
    <source>
        <dbReference type="EMBL" id="KAJ9697166.1"/>
    </source>
</evidence>
<name>A0AA39DTQ1_VITRO</name>
<comment type="caution">
    <text evidence="1">The sequence shown here is derived from an EMBL/GenBank/DDBJ whole genome shotgun (WGS) entry which is preliminary data.</text>
</comment>
<gene>
    <name evidence="1" type="ORF">PVL29_009091</name>
</gene>
<organism evidence="1 2">
    <name type="scientific">Vitis rotundifolia</name>
    <name type="common">Muscadine grape</name>
    <dbReference type="NCBI Taxonomy" id="103349"/>
    <lineage>
        <taxon>Eukaryota</taxon>
        <taxon>Viridiplantae</taxon>
        <taxon>Streptophyta</taxon>
        <taxon>Embryophyta</taxon>
        <taxon>Tracheophyta</taxon>
        <taxon>Spermatophyta</taxon>
        <taxon>Magnoliopsida</taxon>
        <taxon>eudicotyledons</taxon>
        <taxon>Gunneridae</taxon>
        <taxon>Pentapetalae</taxon>
        <taxon>rosids</taxon>
        <taxon>Vitales</taxon>
        <taxon>Vitaceae</taxon>
        <taxon>Viteae</taxon>
        <taxon>Vitis</taxon>
    </lineage>
</organism>
<protein>
    <submittedName>
        <fullName evidence="1">Uncharacterized protein</fullName>
    </submittedName>
</protein>
<sequence length="138" mass="15215">MNTQGDSFIAKITGTNGQNQEQHREKGKCDSVEAEPISRQIRFLGRKVLVVTNVFDDGKGKGEALGELDVVDDGEGDEEVEGDMRLMAPRMKRVAAVERPAITIWGRERKGLEMATAAMDFMGWTGIGVPKRKPVEIL</sequence>